<proteinExistence type="predicted"/>
<dbReference type="EMBL" id="JBJUIK010000003">
    <property type="protein sequence ID" value="KAL3533960.1"/>
    <property type="molecule type" value="Genomic_DNA"/>
</dbReference>
<dbReference type="AlphaFoldDB" id="A0ABD3AS18"/>
<comment type="caution">
    <text evidence="1">The sequence shown here is derived from an EMBL/GenBank/DDBJ whole genome shotgun (WGS) entry which is preliminary data.</text>
</comment>
<name>A0ABD3AS18_9GENT</name>
<organism evidence="1 2">
    <name type="scientific">Cinchona calisaya</name>
    <dbReference type="NCBI Taxonomy" id="153742"/>
    <lineage>
        <taxon>Eukaryota</taxon>
        <taxon>Viridiplantae</taxon>
        <taxon>Streptophyta</taxon>
        <taxon>Embryophyta</taxon>
        <taxon>Tracheophyta</taxon>
        <taxon>Spermatophyta</taxon>
        <taxon>Magnoliopsida</taxon>
        <taxon>eudicotyledons</taxon>
        <taxon>Gunneridae</taxon>
        <taxon>Pentapetalae</taxon>
        <taxon>asterids</taxon>
        <taxon>lamiids</taxon>
        <taxon>Gentianales</taxon>
        <taxon>Rubiaceae</taxon>
        <taxon>Cinchonoideae</taxon>
        <taxon>Cinchoneae</taxon>
        <taxon>Cinchona</taxon>
    </lineage>
</organism>
<gene>
    <name evidence="1" type="ORF">ACH5RR_007481</name>
</gene>
<evidence type="ECO:0000313" key="1">
    <source>
        <dbReference type="EMBL" id="KAL3533960.1"/>
    </source>
</evidence>
<accession>A0ABD3AS18</accession>
<evidence type="ECO:0000313" key="2">
    <source>
        <dbReference type="Proteomes" id="UP001630127"/>
    </source>
</evidence>
<sequence>MKVFAGFDEQWRGLQSRPSIGTRIINLKDRIRNRIEVGGVGSKDIKIATNFRCNGLRFPRLHSFYRIKKYKRITILSPVCMKKIDVEHLFAHIDRTVRETTRTIIAHLTTKNVEPSSHGDKAPPKTFILVDPGVQQSKFFRSLKRIIQQTCGWN</sequence>
<keyword evidence="2" id="KW-1185">Reference proteome</keyword>
<reference evidence="1 2" key="1">
    <citation type="submission" date="2024-11" db="EMBL/GenBank/DDBJ databases">
        <title>A near-complete genome assembly of Cinchona calisaya.</title>
        <authorList>
            <person name="Lian D.C."/>
            <person name="Zhao X.W."/>
            <person name="Wei L."/>
        </authorList>
    </citation>
    <scope>NUCLEOTIDE SEQUENCE [LARGE SCALE GENOMIC DNA]</scope>
    <source>
        <tissue evidence="1">Nenye</tissue>
    </source>
</reference>
<dbReference type="Proteomes" id="UP001630127">
    <property type="component" value="Unassembled WGS sequence"/>
</dbReference>
<protein>
    <submittedName>
        <fullName evidence="1">Uncharacterized protein</fullName>
    </submittedName>
</protein>